<feature type="transmembrane region" description="Helical" evidence="1">
    <location>
        <begin position="42"/>
        <end position="62"/>
    </location>
</feature>
<dbReference type="EMBL" id="RZTZ01000002">
    <property type="protein sequence ID" value="RVT65522.1"/>
    <property type="molecule type" value="Genomic_DNA"/>
</dbReference>
<dbReference type="Proteomes" id="UP000288024">
    <property type="component" value="Unassembled WGS sequence"/>
</dbReference>
<dbReference type="AlphaFoldDB" id="A0A437KET3"/>
<organism evidence="2 3">
    <name type="scientific">Niallia taxi</name>
    <dbReference type="NCBI Taxonomy" id="2499688"/>
    <lineage>
        <taxon>Bacteria</taxon>
        <taxon>Bacillati</taxon>
        <taxon>Bacillota</taxon>
        <taxon>Bacilli</taxon>
        <taxon>Bacillales</taxon>
        <taxon>Bacillaceae</taxon>
        <taxon>Niallia</taxon>
    </lineage>
</organism>
<feature type="transmembrane region" description="Helical" evidence="1">
    <location>
        <begin position="12"/>
        <end position="36"/>
    </location>
</feature>
<sequence>MMNIEKYYRQSATAYLNASLISCLPVIFFLVMFLSIKLNRLFLLLIIPFCLYSITAFASYLLQKRRCERLANTFEETKVKSLLQSRTVLLSFLPAPSLRMLIFDGEGIALGEIRDEKFALFRWYLPPFLDGLWSKKYGFYNGEDMLQYQFTMRKHSIEIRNRKNQLISKMDEKKTDKAVQTIYVYDDKQLVLKRSLAFTDYCLEKESGLILADVKKGWMPKGWQKRFLDPNHPVVSIHHSAADKDIIHIYAILAKIFAYKDH</sequence>
<gene>
    <name evidence="2" type="ORF">EM808_08475</name>
</gene>
<protein>
    <submittedName>
        <fullName evidence="2">Uncharacterized protein</fullName>
    </submittedName>
</protein>
<comment type="caution">
    <text evidence="2">The sequence shown here is derived from an EMBL/GenBank/DDBJ whole genome shotgun (WGS) entry which is preliminary data.</text>
</comment>
<dbReference type="PROSITE" id="PS51257">
    <property type="entry name" value="PROKAR_LIPOPROTEIN"/>
    <property type="match status" value="1"/>
</dbReference>
<evidence type="ECO:0000313" key="2">
    <source>
        <dbReference type="EMBL" id="RVT65522.1"/>
    </source>
</evidence>
<evidence type="ECO:0000256" key="1">
    <source>
        <dbReference type="SAM" id="Phobius"/>
    </source>
</evidence>
<keyword evidence="1" id="KW-0472">Membrane</keyword>
<keyword evidence="3" id="KW-1185">Reference proteome</keyword>
<keyword evidence="1" id="KW-0812">Transmembrane</keyword>
<reference evidence="2 3" key="1">
    <citation type="submission" date="2019-01" db="EMBL/GenBank/DDBJ databases">
        <title>Bacillus sp. M5HDSG1-1, whole genome shotgun sequence.</title>
        <authorList>
            <person name="Tuo L."/>
        </authorList>
    </citation>
    <scope>NUCLEOTIDE SEQUENCE [LARGE SCALE GENOMIC DNA]</scope>
    <source>
        <strain evidence="2 3">M5HDSG1-1</strain>
    </source>
</reference>
<evidence type="ECO:0000313" key="3">
    <source>
        <dbReference type="Proteomes" id="UP000288024"/>
    </source>
</evidence>
<proteinExistence type="predicted"/>
<keyword evidence="1" id="KW-1133">Transmembrane helix</keyword>
<dbReference type="RefSeq" id="WP_127737739.1">
    <property type="nucleotide sequence ID" value="NZ_RZTZ01000002.1"/>
</dbReference>
<name>A0A437KET3_9BACI</name>
<accession>A0A437KET3</accession>